<feature type="chain" id="PRO_5021431717" evidence="1">
    <location>
        <begin position="18"/>
        <end position="57"/>
    </location>
</feature>
<feature type="non-terminal residue" evidence="2">
    <location>
        <position position="57"/>
    </location>
</feature>
<sequence length="57" mass="6444">MKFLAVLFLAGLALASAIPVPEKAVEEYDFALEDLDLAFEADESLEDLKNRLKERFQ</sequence>
<accession>A0A4Y2RB34</accession>
<name>A0A4Y2RB34_ARAVE</name>
<comment type="caution">
    <text evidence="2">The sequence shown here is derived from an EMBL/GenBank/DDBJ whole genome shotgun (WGS) entry which is preliminary data.</text>
</comment>
<dbReference type="AlphaFoldDB" id="A0A4Y2RB34"/>
<evidence type="ECO:0000313" key="2">
    <source>
        <dbReference type="EMBL" id="GBN72469.1"/>
    </source>
</evidence>
<evidence type="ECO:0000256" key="1">
    <source>
        <dbReference type="SAM" id="SignalP"/>
    </source>
</evidence>
<keyword evidence="3" id="KW-1185">Reference proteome</keyword>
<keyword evidence="1" id="KW-0732">Signal</keyword>
<proteinExistence type="predicted"/>
<feature type="signal peptide" evidence="1">
    <location>
        <begin position="1"/>
        <end position="17"/>
    </location>
</feature>
<dbReference type="Proteomes" id="UP000499080">
    <property type="component" value="Unassembled WGS sequence"/>
</dbReference>
<gene>
    <name evidence="2" type="ORF">AVEN_179890_1</name>
</gene>
<reference evidence="2 3" key="1">
    <citation type="journal article" date="2019" name="Sci. Rep.">
        <title>Orb-weaving spider Araneus ventricosus genome elucidates the spidroin gene catalogue.</title>
        <authorList>
            <person name="Kono N."/>
            <person name="Nakamura H."/>
            <person name="Ohtoshi R."/>
            <person name="Moran D.A.P."/>
            <person name="Shinohara A."/>
            <person name="Yoshida Y."/>
            <person name="Fujiwara M."/>
            <person name="Mori M."/>
            <person name="Tomita M."/>
            <person name="Arakawa K."/>
        </authorList>
    </citation>
    <scope>NUCLEOTIDE SEQUENCE [LARGE SCALE GENOMIC DNA]</scope>
</reference>
<organism evidence="2 3">
    <name type="scientific">Araneus ventricosus</name>
    <name type="common">Orbweaver spider</name>
    <name type="synonym">Epeira ventricosa</name>
    <dbReference type="NCBI Taxonomy" id="182803"/>
    <lineage>
        <taxon>Eukaryota</taxon>
        <taxon>Metazoa</taxon>
        <taxon>Ecdysozoa</taxon>
        <taxon>Arthropoda</taxon>
        <taxon>Chelicerata</taxon>
        <taxon>Arachnida</taxon>
        <taxon>Araneae</taxon>
        <taxon>Araneomorphae</taxon>
        <taxon>Entelegynae</taxon>
        <taxon>Araneoidea</taxon>
        <taxon>Araneidae</taxon>
        <taxon>Araneus</taxon>
    </lineage>
</organism>
<dbReference type="EMBL" id="BGPR01016285">
    <property type="protein sequence ID" value="GBN72469.1"/>
    <property type="molecule type" value="Genomic_DNA"/>
</dbReference>
<protein>
    <submittedName>
        <fullName evidence="2">Uncharacterized protein</fullName>
    </submittedName>
</protein>
<evidence type="ECO:0000313" key="3">
    <source>
        <dbReference type="Proteomes" id="UP000499080"/>
    </source>
</evidence>